<dbReference type="InterPro" id="IPR023592">
    <property type="entry name" value="Galactonate_deHydtase"/>
</dbReference>
<dbReference type="InterPro" id="IPR034593">
    <property type="entry name" value="DgoD-like"/>
</dbReference>
<keyword evidence="6" id="KW-1185">Reference proteome</keyword>
<dbReference type="SUPFAM" id="SSF54826">
    <property type="entry name" value="Enolase N-terminal domain-like"/>
    <property type="match status" value="1"/>
</dbReference>
<dbReference type="Pfam" id="PF13378">
    <property type="entry name" value="MR_MLE_C"/>
    <property type="match status" value="1"/>
</dbReference>
<dbReference type="OrthoDB" id="9775391at2"/>
<dbReference type="AlphaFoldDB" id="A0A4R0NE86"/>
<evidence type="ECO:0000256" key="2">
    <source>
        <dbReference type="ARBA" id="ARBA00022842"/>
    </source>
</evidence>
<dbReference type="SMART" id="SM00922">
    <property type="entry name" value="MR_MLE"/>
    <property type="match status" value="1"/>
</dbReference>
<feature type="domain" description="Mandelate racemase/muconate lactonizing enzyme C-terminal" evidence="4">
    <location>
        <begin position="129"/>
        <end position="234"/>
    </location>
</feature>
<protein>
    <submittedName>
        <fullName evidence="5">Galactonate dehydratase</fullName>
        <ecNumber evidence="5">4.2.1.6</ecNumber>
    </submittedName>
</protein>
<dbReference type="Proteomes" id="UP000293347">
    <property type="component" value="Unassembled WGS sequence"/>
</dbReference>
<dbReference type="GO" id="GO:0046872">
    <property type="term" value="F:metal ion binding"/>
    <property type="evidence" value="ECO:0007669"/>
    <property type="project" value="UniProtKB-KW"/>
</dbReference>
<accession>A0A4R0NE86</accession>
<dbReference type="GO" id="GO:0034194">
    <property type="term" value="P:D-galactonate catabolic process"/>
    <property type="evidence" value="ECO:0007669"/>
    <property type="project" value="InterPro"/>
</dbReference>
<keyword evidence="3 5" id="KW-0456">Lyase</keyword>
<keyword evidence="2" id="KW-0460">Magnesium</keyword>
<dbReference type="CDD" id="cd03325">
    <property type="entry name" value="D-galactonate_dehydratase"/>
    <property type="match status" value="1"/>
</dbReference>
<dbReference type="InterPro" id="IPR029017">
    <property type="entry name" value="Enolase-like_N"/>
</dbReference>
<dbReference type="SFLD" id="SFLDS00001">
    <property type="entry name" value="Enolase"/>
    <property type="match status" value="1"/>
</dbReference>
<dbReference type="Gene3D" id="3.20.20.120">
    <property type="entry name" value="Enolase-like C-terminal domain"/>
    <property type="match status" value="1"/>
</dbReference>
<dbReference type="NCBIfam" id="NF010624">
    <property type="entry name" value="PRK14017.1"/>
    <property type="match status" value="1"/>
</dbReference>
<dbReference type="Pfam" id="PF02746">
    <property type="entry name" value="MR_MLE_N"/>
    <property type="match status" value="1"/>
</dbReference>
<organism evidence="5 6">
    <name type="scientific">Pedobacter psychroterrae</name>
    <dbReference type="NCBI Taxonomy" id="2530453"/>
    <lineage>
        <taxon>Bacteria</taxon>
        <taxon>Pseudomonadati</taxon>
        <taxon>Bacteroidota</taxon>
        <taxon>Sphingobacteriia</taxon>
        <taxon>Sphingobacteriales</taxon>
        <taxon>Sphingobacteriaceae</taxon>
        <taxon>Pedobacter</taxon>
    </lineage>
</organism>
<sequence>MENQLIIERFELFKVPPRWLFLKITTKEGIIGWGEPIVEGKADTVAACVKEMEQYVIGQSAHRIQDIWQILYRGGFYRGGAIHMSAMAGIDQALWDIKGKALNVPVYQLLGGAVRDKMKMYCWIGGDNPDVVIQQAKEKVAAGFRAVKMNATGPLEWITTQTELKKAAENIRKLREEFGDSLEIGLDFHGRVHKSMVRRLIDELEPYRPMFIEEPVLSEHNEALKHIAAYTSIPIATGERMFSRWDFKSLLSEGNIDIIQPDLSHAGGISEVFRIAAMAEAYDVSIAPHCPLGPVSLAAALQIDFACPNAVIQENSIGIHYNQGFDLLDYVSNTEVFTIRDGYIDLFERPGLGVEVNEAALMEAQKIGHQWTNPIWRLEDGSFAEW</sequence>
<name>A0A4R0NE86_9SPHI</name>
<dbReference type="Gene3D" id="3.30.390.10">
    <property type="entry name" value="Enolase-like, N-terminal domain"/>
    <property type="match status" value="1"/>
</dbReference>
<dbReference type="EC" id="4.2.1.6" evidence="5"/>
<dbReference type="GO" id="GO:0009063">
    <property type="term" value="P:amino acid catabolic process"/>
    <property type="evidence" value="ECO:0007669"/>
    <property type="project" value="InterPro"/>
</dbReference>
<dbReference type="SFLD" id="SFLDF00003">
    <property type="entry name" value="D-galactonate_dehydratase"/>
    <property type="match status" value="1"/>
</dbReference>
<dbReference type="InterPro" id="IPR036849">
    <property type="entry name" value="Enolase-like_C_sf"/>
</dbReference>
<evidence type="ECO:0000256" key="1">
    <source>
        <dbReference type="ARBA" id="ARBA00022723"/>
    </source>
</evidence>
<keyword evidence="1" id="KW-0479">Metal-binding</keyword>
<dbReference type="InterPro" id="IPR029065">
    <property type="entry name" value="Enolase_C-like"/>
</dbReference>
<evidence type="ECO:0000313" key="6">
    <source>
        <dbReference type="Proteomes" id="UP000293347"/>
    </source>
</evidence>
<proteinExistence type="predicted"/>
<dbReference type="InterPro" id="IPR013342">
    <property type="entry name" value="Mandelate_racemase_C"/>
</dbReference>
<reference evidence="5 6" key="1">
    <citation type="submission" date="2019-02" db="EMBL/GenBank/DDBJ databases">
        <title>Pedobacter sp. RP-1-14 sp. nov., isolated from Arctic soil.</title>
        <authorList>
            <person name="Dahal R.H."/>
        </authorList>
    </citation>
    <scope>NUCLEOTIDE SEQUENCE [LARGE SCALE GENOMIC DNA]</scope>
    <source>
        <strain evidence="5 6">RP-1-14</strain>
    </source>
</reference>
<evidence type="ECO:0000259" key="4">
    <source>
        <dbReference type="SMART" id="SM00922"/>
    </source>
</evidence>
<dbReference type="SFLD" id="SFLDG00179">
    <property type="entry name" value="mandelate_racemase"/>
    <property type="match status" value="1"/>
</dbReference>
<dbReference type="PANTHER" id="PTHR48080">
    <property type="entry name" value="D-GALACTONATE DEHYDRATASE-RELATED"/>
    <property type="match status" value="1"/>
</dbReference>
<dbReference type="InterPro" id="IPR018110">
    <property type="entry name" value="Mandel_Rmase/mucon_lact_enz_CS"/>
</dbReference>
<evidence type="ECO:0000256" key="3">
    <source>
        <dbReference type="ARBA" id="ARBA00023239"/>
    </source>
</evidence>
<dbReference type="PROSITE" id="PS00908">
    <property type="entry name" value="MR_MLE_1"/>
    <property type="match status" value="1"/>
</dbReference>
<gene>
    <name evidence="5" type="primary">dgoD</name>
    <name evidence="5" type="ORF">EZ437_21000</name>
</gene>
<dbReference type="GO" id="GO:0016854">
    <property type="term" value="F:racemase and epimerase activity"/>
    <property type="evidence" value="ECO:0007669"/>
    <property type="project" value="UniProtKB-ARBA"/>
</dbReference>
<comment type="caution">
    <text evidence="5">The sequence shown here is derived from an EMBL/GenBank/DDBJ whole genome shotgun (WGS) entry which is preliminary data.</text>
</comment>
<evidence type="ECO:0000313" key="5">
    <source>
        <dbReference type="EMBL" id="TCC96864.1"/>
    </source>
</evidence>
<dbReference type="EMBL" id="SJSL01000010">
    <property type="protein sequence ID" value="TCC96864.1"/>
    <property type="molecule type" value="Genomic_DNA"/>
</dbReference>
<dbReference type="InterPro" id="IPR013341">
    <property type="entry name" value="Mandelate_racemase_N_dom"/>
</dbReference>
<dbReference type="SUPFAM" id="SSF51604">
    <property type="entry name" value="Enolase C-terminal domain-like"/>
    <property type="match status" value="1"/>
</dbReference>
<dbReference type="GO" id="GO:0008869">
    <property type="term" value="F:galactonate dehydratase activity"/>
    <property type="evidence" value="ECO:0007669"/>
    <property type="project" value="UniProtKB-EC"/>
</dbReference>
<dbReference type="PANTHER" id="PTHR48080:SF2">
    <property type="entry name" value="D-GALACTONATE DEHYDRATASE"/>
    <property type="match status" value="1"/>
</dbReference>